<protein>
    <submittedName>
        <fullName evidence="1">Head-tail joining protein</fullName>
    </submittedName>
</protein>
<dbReference type="InterPro" id="IPR053734">
    <property type="entry name" value="Phage_Head-Tail_Connect_sf"/>
</dbReference>
<dbReference type="Gene3D" id="2.40.10.180">
    <property type="entry name" value="Phage tail proteins"/>
    <property type="match status" value="1"/>
</dbReference>
<dbReference type="InterPro" id="IPR008018">
    <property type="entry name" value="Phage_tail_attach_FII"/>
</dbReference>
<dbReference type="EMBL" id="CP093445">
    <property type="protein sequence ID" value="UNO35798.1"/>
    <property type="molecule type" value="Genomic_DNA"/>
</dbReference>
<name>A0A8T9INX0_SALET</name>
<evidence type="ECO:0000313" key="1">
    <source>
        <dbReference type="EMBL" id="UNO35798.1"/>
    </source>
</evidence>
<dbReference type="GO" id="GO:0019068">
    <property type="term" value="P:virion assembly"/>
    <property type="evidence" value="ECO:0007669"/>
    <property type="project" value="InterPro"/>
</dbReference>
<reference evidence="1" key="1">
    <citation type="submission" date="2022-03" db="EMBL/GenBank/DDBJ databases">
        <title>Genome Sequence of a New Salmonella enterica Strain (Salmonella Abeokuta) isolated from Poultry Feed in Nigeria.</title>
        <authorList>
            <person name="Fagbamila I."/>
            <person name="Barco L."/>
            <person name="Monorella C."/>
            <person name="Beld M.V.D."/>
            <person name="Mooijman K."/>
            <person name="Hernandez-Segura A."/>
            <person name="Orsini M."/>
            <person name="Ajayi O."/>
            <person name="Ngulukun S."/>
            <person name="Jambalang A.-R."/>
            <person name="Sati N."/>
            <person name="Emmennaa P."/>
            <person name="Ankeli P."/>
            <person name="Muhammad M."/>
        </authorList>
    </citation>
    <scope>NUCLEOTIDE SEQUENCE</scope>
    <source>
        <strain evidence="1">OG19FER4</strain>
    </source>
</reference>
<gene>
    <name evidence="1" type="ORF">MOV10_09585</name>
</gene>
<dbReference type="RefSeq" id="WP_080160648.1">
    <property type="nucleotide sequence ID" value="NZ_CP093445.1"/>
</dbReference>
<dbReference type="AlphaFoldDB" id="A0A8T9INX0"/>
<organism evidence="1">
    <name type="scientific">Salmonella enterica subsp. enterica serovar Abeokuta</name>
    <dbReference type="NCBI Taxonomy" id="2926665"/>
    <lineage>
        <taxon>Bacteria</taxon>
        <taxon>Pseudomonadati</taxon>
        <taxon>Pseudomonadota</taxon>
        <taxon>Gammaproteobacteria</taxon>
        <taxon>Enterobacterales</taxon>
        <taxon>Enterobacteriaceae</taxon>
        <taxon>Salmonella</taxon>
    </lineage>
</organism>
<dbReference type="SUPFAM" id="SSF69279">
    <property type="entry name" value="Phage tail proteins"/>
    <property type="match status" value="1"/>
</dbReference>
<accession>A0A8T9INX0</accession>
<dbReference type="Pfam" id="PF05354">
    <property type="entry name" value="Phage_attach"/>
    <property type="match status" value="1"/>
</dbReference>
<proteinExistence type="predicted"/>
<sequence length="116" mass="12869">MSSFNELMRRADNTLVKTFNVDNGVTLFPDTPQEITVRGVYDAPFSGVDIAGGRISSSDTCITLHDIDCVNLKKRDTIKIIGTLWTVREMQPDGTGLTDIYIDPKTTSENSAYSKY</sequence>